<name>A0A2R6XWC0_MARPO</name>
<gene>
    <name evidence="1" type="ORF">MARPO_0001s0376</name>
</gene>
<organism evidence="1 2">
    <name type="scientific">Marchantia polymorpha</name>
    <name type="common">Common liverwort</name>
    <name type="synonym">Marchantia aquatica</name>
    <dbReference type="NCBI Taxonomy" id="3197"/>
    <lineage>
        <taxon>Eukaryota</taxon>
        <taxon>Viridiplantae</taxon>
        <taxon>Streptophyta</taxon>
        <taxon>Embryophyta</taxon>
        <taxon>Marchantiophyta</taxon>
        <taxon>Marchantiopsida</taxon>
        <taxon>Marchantiidae</taxon>
        <taxon>Marchantiales</taxon>
        <taxon>Marchantiaceae</taxon>
        <taxon>Marchantia</taxon>
    </lineage>
</organism>
<proteinExistence type="predicted"/>
<protein>
    <submittedName>
        <fullName evidence="1">Uncharacterized protein</fullName>
    </submittedName>
</protein>
<dbReference type="AlphaFoldDB" id="A0A2R6XWC0"/>
<evidence type="ECO:0000313" key="1">
    <source>
        <dbReference type="EMBL" id="PTQ50399.1"/>
    </source>
</evidence>
<dbReference type="EMBL" id="KZ772673">
    <property type="protein sequence ID" value="PTQ50399.1"/>
    <property type="molecule type" value="Genomic_DNA"/>
</dbReference>
<evidence type="ECO:0000313" key="2">
    <source>
        <dbReference type="Proteomes" id="UP000244005"/>
    </source>
</evidence>
<accession>A0A2R6XWC0</accession>
<sequence>MLSLNKMLNRKGITRTPRSFIRASDRSETLPCVERIGFGLGEDPECAVPKSCEKSSQRSGFQSCLLRKNNLVHREGGGERKEAFVWKGEILPDYMYDLTKTIK</sequence>
<keyword evidence="2" id="KW-1185">Reference proteome</keyword>
<reference evidence="2" key="1">
    <citation type="journal article" date="2017" name="Cell">
        <title>Insights into land plant evolution garnered from the Marchantia polymorpha genome.</title>
        <authorList>
            <person name="Bowman J.L."/>
            <person name="Kohchi T."/>
            <person name="Yamato K.T."/>
            <person name="Jenkins J."/>
            <person name="Shu S."/>
            <person name="Ishizaki K."/>
            <person name="Yamaoka S."/>
            <person name="Nishihama R."/>
            <person name="Nakamura Y."/>
            <person name="Berger F."/>
            <person name="Adam C."/>
            <person name="Aki S.S."/>
            <person name="Althoff F."/>
            <person name="Araki T."/>
            <person name="Arteaga-Vazquez M.A."/>
            <person name="Balasubrmanian S."/>
            <person name="Barry K."/>
            <person name="Bauer D."/>
            <person name="Boehm C.R."/>
            <person name="Briginshaw L."/>
            <person name="Caballero-Perez J."/>
            <person name="Catarino B."/>
            <person name="Chen F."/>
            <person name="Chiyoda S."/>
            <person name="Chovatia M."/>
            <person name="Davies K.M."/>
            <person name="Delmans M."/>
            <person name="Demura T."/>
            <person name="Dierschke T."/>
            <person name="Dolan L."/>
            <person name="Dorantes-Acosta A.E."/>
            <person name="Eklund D.M."/>
            <person name="Florent S.N."/>
            <person name="Flores-Sandoval E."/>
            <person name="Fujiyama A."/>
            <person name="Fukuzawa H."/>
            <person name="Galik B."/>
            <person name="Grimanelli D."/>
            <person name="Grimwood J."/>
            <person name="Grossniklaus U."/>
            <person name="Hamada T."/>
            <person name="Haseloff J."/>
            <person name="Hetherington A.J."/>
            <person name="Higo A."/>
            <person name="Hirakawa Y."/>
            <person name="Hundley H.N."/>
            <person name="Ikeda Y."/>
            <person name="Inoue K."/>
            <person name="Inoue S.I."/>
            <person name="Ishida S."/>
            <person name="Jia Q."/>
            <person name="Kakita M."/>
            <person name="Kanazawa T."/>
            <person name="Kawai Y."/>
            <person name="Kawashima T."/>
            <person name="Kennedy M."/>
            <person name="Kinose K."/>
            <person name="Kinoshita T."/>
            <person name="Kohara Y."/>
            <person name="Koide E."/>
            <person name="Komatsu K."/>
            <person name="Kopischke S."/>
            <person name="Kubo M."/>
            <person name="Kyozuka J."/>
            <person name="Lagercrantz U."/>
            <person name="Lin S.S."/>
            <person name="Lindquist E."/>
            <person name="Lipzen A.M."/>
            <person name="Lu C.W."/>
            <person name="De Luna E."/>
            <person name="Martienssen R.A."/>
            <person name="Minamino N."/>
            <person name="Mizutani M."/>
            <person name="Mizutani M."/>
            <person name="Mochizuki N."/>
            <person name="Monte I."/>
            <person name="Mosher R."/>
            <person name="Nagasaki H."/>
            <person name="Nakagami H."/>
            <person name="Naramoto S."/>
            <person name="Nishitani K."/>
            <person name="Ohtani M."/>
            <person name="Okamoto T."/>
            <person name="Okumura M."/>
            <person name="Phillips J."/>
            <person name="Pollak B."/>
            <person name="Reinders A."/>
            <person name="Rovekamp M."/>
            <person name="Sano R."/>
            <person name="Sawa S."/>
            <person name="Schmid M.W."/>
            <person name="Shirakawa M."/>
            <person name="Solano R."/>
            <person name="Spunde A."/>
            <person name="Suetsugu N."/>
            <person name="Sugano S."/>
            <person name="Sugiyama A."/>
            <person name="Sun R."/>
            <person name="Suzuki Y."/>
            <person name="Takenaka M."/>
            <person name="Takezawa D."/>
            <person name="Tomogane H."/>
            <person name="Tsuzuki M."/>
            <person name="Ueda T."/>
            <person name="Umeda M."/>
            <person name="Ward J.M."/>
            <person name="Watanabe Y."/>
            <person name="Yazaki K."/>
            <person name="Yokoyama R."/>
            <person name="Yoshitake Y."/>
            <person name="Yotsui I."/>
            <person name="Zachgo S."/>
            <person name="Schmutz J."/>
        </authorList>
    </citation>
    <scope>NUCLEOTIDE SEQUENCE [LARGE SCALE GENOMIC DNA]</scope>
    <source>
        <strain evidence="2">Tak-1</strain>
    </source>
</reference>
<dbReference type="Proteomes" id="UP000244005">
    <property type="component" value="Unassembled WGS sequence"/>
</dbReference>